<feature type="transmembrane region" description="Helical" evidence="8">
    <location>
        <begin position="190"/>
        <end position="206"/>
    </location>
</feature>
<evidence type="ECO:0000256" key="7">
    <source>
        <dbReference type="ARBA" id="ARBA00023136"/>
    </source>
</evidence>
<evidence type="ECO:0000256" key="4">
    <source>
        <dbReference type="ARBA" id="ARBA00022544"/>
    </source>
</evidence>
<evidence type="ECO:0000256" key="6">
    <source>
        <dbReference type="ARBA" id="ARBA00022989"/>
    </source>
</evidence>
<feature type="transmembrane region" description="Helical" evidence="8">
    <location>
        <begin position="267"/>
        <end position="289"/>
    </location>
</feature>
<evidence type="ECO:0000256" key="8">
    <source>
        <dbReference type="SAM" id="Phobius"/>
    </source>
</evidence>
<evidence type="ECO:0000256" key="2">
    <source>
        <dbReference type="ARBA" id="ARBA00007998"/>
    </source>
</evidence>
<dbReference type="AlphaFoldDB" id="A0A919YJ11"/>
<dbReference type="EMBL" id="BORT01000032">
    <property type="protein sequence ID" value="GIO50453.1"/>
    <property type="molecule type" value="Genomic_DNA"/>
</dbReference>
<feature type="transmembrane region" description="Helical" evidence="8">
    <location>
        <begin position="301"/>
        <end position="320"/>
    </location>
</feature>
<proteinExistence type="inferred from homology"/>
<keyword evidence="7 8" id="KW-0472">Membrane</keyword>
<protein>
    <submittedName>
        <fullName evidence="9">Uncharacterized protein</fullName>
    </submittedName>
</protein>
<evidence type="ECO:0000256" key="1">
    <source>
        <dbReference type="ARBA" id="ARBA00004141"/>
    </source>
</evidence>
<sequence length="361" mass="40894">MNKEQISSVQLGLMMYLMVGGTSILVVPSFTAMFAGQDMWISPILGSIFGVVNVWIAWRIHRMHPGKTWIQQVKGVFGRVLGNVICAIIIFFQIDAIGLITREYAEFIVQAFLSQTPLVMIIASIVLTCSFAVRSGVEVIGRFALIFGPIFFLFVLAIFLFLMPEYRFSNILPVFGRGINPALKGSLEPSLWFMEFWFISSFYPLVRKEDNGLKAGMFAVLFMMLTMALTNFTCLFMYGEATANLTFPFLSASRYINISDFFSHVEAIVMALWILGGFVQISMWYFTLVQSTSQWLKLKDYRLLVFPVGLLIGGFSIWVAKNFQQMLQFFPTGGAGYSICFLFLFPILLLMAAWIRRKIAS</sequence>
<keyword evidence="10" id="KW-1185">Reference proteome</keyword>
<feature type="transmembrane region" description="Helical" evidence="8">
    <location>
        <begin position="40"/>
        <end position="60"/>
    </location>
</feature>
<keyword evidence="6 8" id="KW-1133">Transmembrane helix</keyword>
<dbReference type="InterPro" id="IPR004761">
    <property type="entry name" value="Spore_GerAB"/>
</dbReference>
<dbReference type="PANTHER" id="PTHR34975:SF2">
    <property type="entry name" value="SPORE GERMINATION PROTEIN A2"/>
    <property type="match status" value="1"/>
</dbReference>
<keyword evidence="5 8" id="KW-0812">Transmembrane</keyword>
<dbReference type="NCBIfam" id="TIGR00912">
    <property type="entry name" value="2A0309"/>
    <property type="match status" value="1"/>
</dbReference>
<feature type="transmembrane region" description="Helical" evidence="8">
    <location>
        <begin position="335"/>
        <end position="355"/>
    </location>
</feature>
<comment type="caution">
    <text evidence="9">The sequence shown here is derived from an EMBL/GenBank/DDBJ whole genome shotgun (WGS) entry which is preliminary data.</text>
</comment>
<evidence type="ECO:0000256" key="3">
    <source>
        <dbReference type="ARBA" id="ARBA00022448"/>
    </source>
</evidence>
<dbReference type="RefSeq" id="WP_212980656.1">
    <property type="nucleotide sequence ID" value="NZ_AP025343.1"/>
</dbReference>
<feature type="transmembrane region" description="Helical" evidence="8">
    <location>
        <begin position="107"/>
        <end position="131"/>
    </location>
</feature>
<dbReference type="Pfam" id="PF03845">
    <property type="entry name" value="Spore_permease"/>
    <property type="match status" value="1"/>
</dbReference>
<dbReference type="GO" id="GO:0009847">
    <property type="term" value="P:spore germination"/>
    <property type="evidence" value="ECO:0007669"/>
    <property type="project" value="InterPro"/>
</dbReference>
<organism evidence="9 10">
    <name type="scientific">Paenibacillus azoreducens</name>
    <dbReference type="NCBI Taxonomy" id="116718"/>
    <lineage>
        <taxon>Bacteria</taxon>
        <taxon>Bacillati</taxon>
        <taxon>Bacillota</taxon>
        <taxon>Bacilli</taxon>
        <taxon>Bacillales</taxon>
        <taxon>Paenibacillaceae</taxon>
        <taxon>Paenibacillus</taxon>
    </lineage>
</organism>
<feature type="transmembrane region" description="Helical" evidence="8">
    <location>
        <begin position="143"/>
        <end position="163"/>
    </location>
</feature>
<name>A0A919YJ11_9BACL</name>
<gene>
    <name evidence="9" type="ORF">J34TS1_52180</name>
</gene>
<keyword evidence="3" id="KW-0813">Transport</keyword>
<evidence type="ECO:0000313" key="10">
    <source>
        <dbReference type="Proteomes" id="UP000682811"/>
    </source>
</evidence>
<comment type="similarity">
    <text evidence="2">Belongs to the amino acid-polyamine-organocation (APC) superfamily. Spore germination protein (SGP) (TC 2.A.3.9) family.</text>
</comment>
<feature type="transmembrane region" description="Helical" evidence="8">
    <location>
        <begin position="12"/>
        <end position="34"/>
    </location>
</feature>
<dbReference type="GO" id="GO:0016020">
    <property type="term" value="C:membrane"/>
    <property type="evidence" value="ECO:0007669"/>
    <property type="project" value="UniProtKB-SubCell"/>
</dbReference>
<dbReference type="Proteomes" id="UP000682811">
    <property type="component" value="Unassembled WGS sequence"/>
</dbReference>
<evidence type="ECO:0000256" key="5">
    <source>
        <dbReference type="ARBA" id="ARBA00022692"/>
    </source>
</evidence>
<accession>A0A919YJ11</accession>
<feature type="transmembrane region" description="Helical" evidence="8">
    <location>
        <begin position="80"/>
        <end position="101"/>
    </location>
</feature>
<comment type="subcellular location">
    <subcellularLocation>
        <location evidence="1">Membrane</location>
        <topology evidence="1">Multi-pass membrane protein</topology>
    </subcellularLocation>
</comment>
<keyword evidence="4" id="KW-0309">Germination</keyword>
<evidence type="ECO:0000313" key="9">
    <source>
        <dbReference type="EMBL" id="GIO50453.1"/>
    </source>
</evidence>
<dbReference type="PANTHER" id="PTHR34975">
    <property type="entry name" value="SPORE GERMINATION PROTEIN A2"/>
    <property type="match status" value="1"/>
</dbReference>
<feature type="transmembrane region" description="Helical" evidence="8">
    <location>
        <begin position="218"/>
        <end position="238"/>
    </location>
</feature>
<reference evidence="9 10" key="1">
    <citation type="submission" date="2021-03" db="EMBL/GenBank/DDBJ databases">
        <title>Antimicrobial resistance genes in bacteria isolated from Japanese honey, and their potential for conferring macrolide and lincosamide resistance in the American foulbrood pathogen Paenibacillus larvae.</title>
        <authorList>
            <person name="Okamoto M."/>
            <person name="Kumagai M."/>
            <person name="Kanamori H."/>
            <person name="Takamatsu D."/>
        </authorList>
    </citation>
    <scope>NUCLEOTIDE SEQUENCE [LARGE SCALE GENOMIC DNA]</scope>
    <source>
        <strain evidence="9 10">J34TS1</strain>
    </source>
</reference>